<evidence type="ECO:0000313" key="1">
    <source>
        <dbReference type="EMBL" id="KQC86680.1"/>
    </source>
</evidence>
<dbReference type="EMBL" id="LLKB01000001">
    <property type="protein sequence ID" value="KQC86680.1"/>
    <property type="molecule type" value="Genomic_DNA"/>
</dbReference>
<evidence type="ECO:0008006" key="3">
    <source>
        <dbReference type="Google" id="ProtNLM"/>
    </source>
</evidence>
<dbReference type="Proteomes" id="UP000050833">
    <property type="component" value="Unassembled WGS sequence"/>
</dbReference>
<sequence>MKEQLYTIPVNDAFNEPCECPLCKIYDNLEQESIDFMLGPSYMEDDIRMETNKTGFCTKHIKQLYDRQNRLGIALMLHTHMKHTGEHIEKMAKSCNSSKKSLFGKKEKSPLIDYIKEIENSCYICNRIENVFDRYIKTVIHCYTHDDDFKKKFNESKGFCTKHYGMLYEYAEKTLNSSALNNFISDLNDIYINNFKRVTDELEWFIDKFDYKNENEPWKNSKDAIQRSILKTNGLFIE</sequence>
<dbReference type="InterPro" id="IPR045706">
    <property type="entry name" value="DUF6062"/>
</dbReference>
<proteinExistence type="predicted"/>
<organism evidence="1 2">
    <name type="scientific">Butyribacter intestini</name>
    <dbReference type="NCBI Taxonomy" id="1703332"/>
    <lineage>
        <taxon>Bacteria</taxon>
        <taxon>Bacillati</taxon>
        <taxon>Bacillota</taxon>
        <taxon>Clostridia</taxon>
        <taxon>Lachnospirales</taxon>
        <taxon>Lachnospiraceae</taxon>
        <taxon>Butyribacter</taxon>
    </lineage>
</organism>
<gene>
    <name evidence="1" type="ORF">APZ18_05815</name>
</gene>
<dbReference type="Pfam" id="PF19538">
    <property type="entry name" value="DUF6062"/>
    <property type="match status" value="1"/>
</dbReference>
<accession>A0AAW3JWP6</accession>
<dbReference type="AlphaFoldDB" id="A0AAW3JWP6"/>
<reference evidence="1 2" key="1">
    <citation type="submission" date="2015-10" db="EMBL/GenBank/DDBJ databases">
        <title>Butyribacter intestini gen. nov., sp. nov., a butyric acid-producing bacterium of the family Lachnospiraceae isolated from the human faeces.</title>
        <authorList>
            <person name="Zou Y."/>
            <person name="Xue W."/>
            <person name="Luo G."/>
            <person name="Lv M."/>
        </authorList>
    </citation>
    <scope>NUCLEOTIDE SEQUENCE [LARGE SCALE GENOMIC DNA]</scope>
    <source>
        <strain evidence="1 2">TF01-11</strain>
    </source>
</reference>
<comment type="caution">
    <text evidence="1">The sequence shown here is derived from an EMBL/GenBank/DDBJ whole genome shotgun (WGS) entry which is preliminary data.</text>
</comment>
<keyword evidence="2" id="KW-1185">Reference proteome</keyword>
<evidence type="ECO:0000313" key="2">
    <source>
        <dbReference type="Proteomes" id="UP000050833"/>
    </source>
</evidence>
<protein>
    <recommendedName>
        <fullName evidence="3">ABC transporter substrate-binding protein</fullName>
    </recommendedName>
</protein>
<name>A0AAW3JWP6_9FIRM</name>
<dbReference type="RefSeq" id="WP_022014315.1">
    <property type="nucleotide sequence ID" value="NZ_DBGBRS010000010.1"/>
</dbReference>